<evidence type="ECO:0000313" key="2">
    <source>
        <dbReference type="Proteomes" id="UP001189429"/>
    </source>
</evidence>
<dbReference type="EMBL" id="CAUYUJ010018455">
    <property type="protein sequence ID" value="CAK0883732.1"/>
    <property type="molecule type" value="Genomic_DNA"/>
</dbReference>
<comment type="caution">
    <text evidence="1">The sequence shown here is derived from an EMBL/GenBank/DDBJ whole genome shotgun (WGS) entry which is preliminary data.</text>
</comment>
<protein>
    <submittedName>
        <fullName evidence="1">Uncharacterized protein</fullName>
    </submittedName>
</protein>
<sequence length="321" mass="35120">MAPRRRELARHYDVPVVDYAAVVQGYNKAGPDGPDRFWPWTDPVLKPTRPGGPPTYTMLGTEWPNFVPKVEVTQVTCCPANHPPWVVHQYYADIVSASVLRMLRGFCSEGAAGEPGPPPPLPAPVGPKEELDRISGCLRPLTMYDARGSSASDGIEATGGWSLAEDVPGRPGWISTNVGATLSFRVRFGRSERALLSLGYLRSYEGVGTATVEAWSVASNGSASSRPRRKRELQALWAERVSLPATFVAFEGWDDPIHDLQSEADKAALLAKRMPSPWPRTSRVLLNRFLDCSCLAGARAEVGDRAYLRRCLQHAGVNIRA</sequence>
<gene>
    <name evidence="1" type="ORF">PCOR1329_LOCUS65865</name>
</gene>
<dbReference type="Proteomes" id="UP001189429">
    <property type="component" value="Unassembled WGS sequence"/>
</dbReference>
<name>A0ABN9WFL0_9DINO</name>
<accession>A0ABN9WFL0</accession>
<keyword evidence="2" id="KW-1185">Reference proteome</keyword>
<evidence type="ECO:0000313" key="1">
    <source>
        <dbReference type="EMBL" id="CAK0883732.1"/>
    </source>
</evidence>
<reference evidence="1" key="1">
    <citation type="submission" date="2023-10" db="EMBL/GenBank/DDBJ databases">
        <authorList>
            <person name="Chen Y."/>
            <person name="Shah S."/>
            <person name="Dougan E. K."/>
            <person name="Thang M."/>
            <person name="Chan C."/>
        </authorList>
    </citation>
    <scope>NUCLEOTIDE SEQUENCE [LARGE SCALE GENOMIC DNA]</scope>
</reference>
<proteinExistence type="predicted"/>
<organism evidence="1 2">
    <name type="scientific">Prorocentrum cordatum</name>
    <dbReference type="NCBI Taxonomy" id="2364126"/>
    <lineage>
        <taxon>Eukaryota</taxon>
        <taxon>Sar</taxon>
        <taxon>Alveolata</taxon>
        <taxon>Dinophyceae</taxon>
        <taxon>Prorocentrales</taxon>
        <taxon>Prorocentraceae</taxon>
        <taxon>Prorocentrum</taxon>
    </lineage>
</organism>